<dbReference type="AlphaFoldDB" id="A0A0R1UFE2"/>
<keyword evidence="2 4" id="KW-0808">Transferase</keyword>
<dbReference type="InterPro" id="IPR001173">
    <property type="entry name" value="Glyco_trans_2-like"/>
</dbReference>
<gene>
    <name evidence="4" type="ORF">FC43_GL000083</name>
</gene>
<dbReference type="PANTHER" id="PTHR22916:SF51">
    <property type="entry name" value="GLYCOSYLTRANSFERASE EPSH-RELATED"/>
    <property type="match status" value="1"/>
</dbReference>
<dbReference type="EMBL" id="AZFK01000008">
    <property type="protein sequence ID" value="KRL92176.1"/>
    <property type="molecule type" value="Genomic_DNA"/>
</dbReference>
<dbReference type="InterPro" id="IPR029044">
    <property type="entry name" value="Nucleotide-diphossugar_trans"/>
</dbReference>
<keyword evidence="1" id="KW-0328">Glycosyltransferase</keyword>
<comment type="caution">
    <text evidence="4">The sequence shown here is derived from an EMBL/GenBank/DDBJ whole genome shotgun (WGS) entry which is preliminary data.</text>
</comment>
<dbReference type="PANTHER" id="PTHR22916">
    <property type="entry name" value="GLYCOSYLTRANSFERASE"/>
    <property type="match status" value="1"/>
</dbReference>
<evidence type="ECO:0000259" key="3">
    <source>
        <dbReference type="Pfam" id="PF00535"/>
    </source>
</evidence>
<evidence type="ECO:0000313" key="4">
    <source>
        <dbReference type="EMBL" id="KRL92176.1"/>
    </source>
</evidence>
<dbReference type="Gene3D" id="3.90.550.10">
    <property type="entry name" value="Spore Coat Polysaccharide Biosynthesis Protein SpsA, Chain A"/>
    <property type="match status" value="1"/>
</dbReference>
<organism evidence="4 5">
    <name type="scientific">Limosilactobacillus ingluviei DSM 15946</name>
    <dbReference type="NCBI Taxonomy" id="1423760"/>
    <lineage>
        <taxon>Bacteria</taxon>
        <taxon>Bacillati</taxon>
        <taxon>Bacillota</taxon>
        <taxon>Bacilli</taxon>
        <taxon>Lactobacillales</taxon>
        <taxon>Lactobacillaceae</taxon>
        <taxon>Limosilactobacillus</taxon>
    </lineage>
</organism>
<evidence type="ECO:0000256" key="2">
    <source>
        <dbReference type="ARBA" id="ARBA00022679"/>
    </source>
</evidence>
<dbReference type="GO" id="GO:0016757">
    <property type="term" value="F:glycosyltransferase activity"/>
    <property type="evidence" value="ECO:0007669"/>
    <property type="project" value="UniProtKB-KW"/>
</dbReference>
<name>A0A0R1UFE2_9LACO</name>
<evidence type="ECO:0000313" key="5">
    <source>
        <dbReference type="Proteomes" id="UP000050816"/>
    </source>
</evidence>
<dbReference type="RefSeq" id="WP_156648223.1">
    <property type="nucleotide sequence ID" value="NZ_AZFK01000008.1"/>
</dbReference>
<feature type="domain" description="Glycosyltransferase 2-like" evidence="3">
    <location>
        <begin position="4"/>
        <end position="126"/>
    </location>
</feature>
<accession>A0A0R1UFE2</accession>
<reference evidence="4 5" key="1">
    <citation type="journal article" date="2015" name="Genome Announc.">
        <title>Expanding the biotechnology potential of lactobacilli through comparative genomics of 213 strains and associated genera.</title>
        <authorList>
            <person name="Sun Z."/>
            <person name="Harris H.M."/>
            <person name="McCann A."/>
            <person name="Guo C."/>
            <person name="Argimon S."/>
            <person name="Zhang W."/>
            <person name="Yang X."/>
            <person name="Jeffery I.B."/>
            <person name="Cooney J.C."/>
            <person name="Kagawa T.F."/>
            <person name="Liu W."/>
            <person name="Song Y."/>
            <person name="Salvetti E."/>
            <person name="Wrobel A."/>
            <person name="Rasinkangas P."/>
            <person name="Parkhill J."/>
            <person name="Rea M.C."/>
            <person name="O'Sullivan O."/>
            <person name="Ritari J."/>
            <person name="Douillard F.P."/>
            <person name="Paul Ross R."/>
            <person name="Yang R."/>
            <person name="Briner A.E."/>
            <person name="Felis G.E."/>
            <person name="de Vos W.M."/>
            <person name="Barrangou R."/>
            <person name="Klaenhammer T.R."/>
            <person name="Caufield P.W."/>
            <person name="Cui Y."/>
            <person name="Zhang H."/>
            <person name="O'Toole P.W."/>
        </authorList>
    </citation>
    <scope>NUCLEOTIDE SEQUENCE [LARGE SCALE GENOMIC DNA]</scope>
    <source>
        <strain evidence="4 5">DSM 15946</strain>
    </source>
</reference>
<dbReference type="Pfam" id="PF00535">
    <property type="entry name" value="Glycos_transf_2"/>
    <property type="match status" value="1"/>
</dbReference>
<sequence length="341" mass="40207">MKISIIVPVYNAETYLSRCVDSLVKQSYSDLEILLIDDGSTDQSSRQCDCFAKKFENITAVHKANEGLSSARNMGLEYVTGEYIYFMDSDDWVEPNYFEKCAEEIARTQVDILVTPYIREYSNKSIRTEFYLKPNDVIKGDEKNRKYLRRLIGLSGSELRYPARVENLNTAWGKFYKAKVVDGLLFVDTQKIGSEDLWFNINAFYQANSCEYFNFVYYHYYKENVNSLTKISQSNLLNRYKVLYELIKQFINDKELSLEYSVALNNRIILNLISVVQSQSNNYHMLRSSLNDEIYREAFKKFNFDQLPFPYKVFFFMCKEKWCVALMIGVRLIKKIRYVKE</sequence>
<proteinExistence type="predicted"/>
<evidence type="ECO:0000256" key="1">
    <source>
        <dbReference type="ARBA" id="ARBA00022676"/>
    </source>
</evidence>
<dbReference type="SUPFAM" id="SSF53448">
    <property type="entry name" value="Nucleotide-diphospho-sugar transferases"/>
    <property type="match status" value="1"/>
</dbReference>
<dbReference type="Proteomes" id="UP000050816">
    <property type="component" value="Unassembled WGS sequence"/>
</dbReference>
<protein>
    <submittedName>
        <fullName evidence="4">Glycosyl transferase CpsJ</fullName>
    </submittedName>
</protein>
<dbReference type="CDD" id="cd00761">
    <property type="entry name" value="Glyco_tranf_GTA_type"/>
    <property type="match status" value="1"/>
</dbReference>
<dbReference type="PATRIC" id="fig|1423760.3.peg.89"/>